<dbReference type="GO" id="GO:0016567">
    <property type="term" value="P:protein ubiquitination"/>
    <property type="evidence" value="ECO:0007669"/>
    <property type="project" value="TreeGrafter"/>
</dbReference>
<feature type="transmembrane region" description="Helical" evidence="1">
    <location>
        <begin position="75"/>
        <end position="93"/>
    </location>
</feature>
<keyword evidence="1" id="KW-1133">Transmembrane helix</keyword>
<evidence type="ECO:0000313" key="3">
    <source>
        <dbReference type="Proteomes" id="UP000191144"/>
    </source>
</evidence>
<name>A0A1G4K0F0_9SACH</name>
<reference evidence="3" key="1">
    <citation type="submission" date="2016-03" db="EMBL/GenBank/DDBJ databases">
        <authorList>
            <person name="Devillers Hugo."/>
        </authorList>
    </citation>
    <scope>NUCLEOTIDE SEQUENCE [LARGE SCALE GENOMIC DNA]</scope>
</reference>
<evidence type="ECO:0000256" key="1">
    <source>
        <dbReference type="SAM" id="Phobius"/>
    </source>
</evidence>
<dbReference type="GO" id="GO:0061630">
    <property type="term" value="F:ubiquitin protein ligase activity"/>
    <property type="evidence" value="ECO:0007669"/>
    <property type="project" value="TreeGrafter"/>
</dbReference>
<evidence type="ECO:0000313" key="2">
    <source>
        <dbReference type="EMBL" id="SCU96996.1"/>
    </source>
</evidence>
<dbReference type="CDD" id="cd16616">
    <property type="entry name" value="mRING-HC-C4C4_Asi1p-like"/>
    <property type="match status" value="1"/>
</dbReference>
<dbReference type="Proteomes" id="UP000191144">
    <property type="component" value="Chromosome F"/>
</dbReference>
<feature type="transmembrane region" description="Helical" evidence="1">
    <location>
        <begin position="113"/>
        <end position="133"/>
    </location>
</feature>
<keyword evidence="1" id="KW-0812">Transmembrane</keyword>
<dbReference type="InterPro" id="IPR013083">
    <property type="entry name" value="Znf_RING/FYVE/PHD"/>
</dbReference>
<protein>
    <submittedName>
        <fullName evidence="2">LAME_0F18162g1_1</fullName>
    </submittedName>
</protein>
<feature type="transmembrane region" description="Helical" evidence="1">
    <location>
        <begin position="145"/>
        <end position="164"/>
    </location>
</feature>
<keyword evidence="1" id="KW-0472">Membrane</keyword>
<dbReference type="Gene3D" id="3.30.40.10">
    <property type="entry name" value="Zinc/RING finger domain, C3HC4 (zinc finger)"/>
    <property type="match status" value="1"/>
</dbReference>
<accession>A0A1G4K0F0</accession>
<dbReference type="EMBL" id="LT598477">
    <property type="protein sequence ID" value="SCU96996.1"/>
    <property type="molecule type" value="Genomic_DNA"/>
</dbReference>
<keyword evidence="3" id="KW-1185">Reference proteome</keyword>
<sequence>MVDFNHTIIGQFPYLNNSQNVLIASDELWASAVNYPYQVIRSFYSAIVSQYESQFMTTVASEALSMGASAFAETAGYFFSNYAVGCFVTALLLNRIVAMSSLRSAATVVQLPLWSRVVFHGIAIGTLLYNVTVTIRPGANDDPNAYFAMTYAVICLSHCLETFISTTSNTKPMEEFDYSIFELSMHFYTLTRSGTARQDYVPDCLMALLGRLIIHIVEISNRRRYRLLCSTILNVGHLGYLAWSILNEGVSSLTLLVKYRHIPKTMALVCISVSVACYGLACLARLSPFGSSDLSVLRFHSFMQSWYSTLNCTGEEEFTSTLINFAVLICNPVQTQQAGIHRELSQLTHQNDVNRSFLVSGYMNKQQTEMKSAEIEWEPAKPVWRRKWDAMWGLEKALENRIISLFQAPKPQIEVELERNRHDKNLNDYVSDNNYRQFFARAPDLNANVKGKRSTSYRYLLPEEDWSADYVEDDSVITGIDSDDSEDLESDLELLDNENDQSEETHLRERQIGNELTDLLILPDSPNDIADQDPQWLLSMWSILQCETKCNRRLTRSQYASLNESSVLREIMTKRAIEAHSAKPSVSNSDRDLSCVVCKTNVRNIVLWPCKCFAICEECRVSLGLRGFNTCICCRAPVKGYSRINAV</sequence>
<dbReference type="OrthoDB" id="66726at2759"/>
<dbReference type="Pfam" id="PF13920">
    <property type="entry name" value="zf-C3HC4_3"/>
    <property type="match status" value="1"/>
</dbReference>
<organism evidence="2 3">
    <name type="scientific">Lachancea meyersii CBS 8951</name>
    <dbReference type="NCBI Taxonomy" id="1266667"/>
    <lineage>
        <taxon>Eukaryota</taxon>
        <taxon>Fungi</taxon>
        <taxon>Dikarya</taxon>
        <taxon>Ascomycota</taxon>
        <taxon>Saccharomycotina</taxon>
        <taxon>Saccharomycetes</taxon>
        <taxon>Saccharomycetales</taxon>
        <taxon>Saccharomycetaceae</taxon>
        <taxon>Lachancea</taxon>
    </lineage>
</organism>
<proteinExistence type="predicted"/>
<dbReference type="PANTHER" id="PTHR22696:SF1">
    <property type="entry name" value="E3 UBIQUITIN-PROTEIN LIGASE RNF26"/>
    <property type="match status" value="1"/>
</dbReference>
<feature type="transmembrane region" description="Helical" evidence="1">
    <location>
        <begin position="266"/>
        <end position="286"/>
    </location>
</feature>
<dbReference type="GO" id="GO:0006511">
    <property type="term" value="P:ubiquitin-dependent protein catabolic process"/>
    <property type="evidence" value="ECO:0007669"/>
    <property type="project" value="TreeGrafter"/>
</dbReference>
<dbReference type="PANTHER" id="PTHR22696">
    <property type="entry name" value="E3 UBIQUITIN-PROTEIN LIGASE RNF26"/>
    <property type="match status" value="1"/>
</dbReference>
<gene>
    <name evidence="2" type="ORF">LAME_0F18162G</name>
</gene>
<dbReference type="AlphaFoldDB" id="A0A1G4K0F0"/>